<dbReference type="Proteomes" id="UP000035352">
    <property type="component" value="Chromosome"/>
</dbReference>
<evidence type="ECO:0000256" key="1">
    <source>
        <dbReference type="ARBA" id="ARBA00011955"/>
    </source>
</evidence>
<dbReference type="OrthoDB" id="9778595at2"/>
<name>A0A0G3BMZ2_9BURK</name>
<evidence type="ECO:0000256" key="5">
    <source>
        <dbReference type="ARBA" id="ARBA00022723"/>
    </source>
</evidence>
<dbReference type="PANTHER" id="PTHR30040:SF2">
    <property type="entry name" value="FAD:PROTEIN FMN TRANSFERASE"/>
    <property type="match status" value="1"/>
</dbReference>
<evidence type="ECO:0000256" key="2">
    <source>
        <dbReference type="ARBA" id="ARBA00016337"/>
    </source>
</evidence>
<gene>
    <name evidence="12" type="primary">apbE</name>
    <name evidence="12" type="ORF">AAW51_4118</name>
</gene>
<reference evidence="12 13" key="1">
    <citation type="submission" date="2015-05" db="EMBL/GenBank/DDBJ databases">
        <authorList>
            <person name="Tang B."/>
            <person name="Yu Y."/>
        </authorList>
    </citation>
    <scope>NUCLEOTIDE SEQUENCE [LARGE SCALE GENOMIC DNA]</scope>
    <source>
        <strain evidence="12 13">DSM 7029</strain>
    </source>
</reference>
<dbReference type="InterPro" id="IPR024932">
    <property type="entry name" value="ApbE"/>
</dbReference>
<dbReference type="STRING" id="413882.AAW51_4118"/>
<evidence type="ECO:0000256" key="6">
    <source>
        <dbReference type="ARBA" id="ARBA00022827"/>
    </source>
</evidence>
<dbReference type="InterPro" id="IPR003374">
    <property type="entry name" value="ApbE-like_sf"/>
</dbReference>
<dbReference type="AlphaFoldDB" id="A0A0G3BMZ2"/>
<keyword evidence="5 10" id="KW-0479">Metal-binding</keyword>
<dbReference type="KEGG" id="pbh:AAW51_4118"/>
<evidence type="ECO:0000256" key="10">
    <source>
        <dbReference type="PIRNR" id="PIRNR006268"/>
    </source>
</evidence>
<proteinExistence type="inferred from homology"/>
<evidence type="ECO:0000256" key="11">
    <source>
        <dbReference type="PIRSR" id="PIRSR006268-2"/>
    </source>
</evidence>
<evidence type="ECO:0000256" key="7">
    <source>
        <dbReference type="ARBA" id="ARBA00022842"/>
    </source>
</evidence>
<dbReference type="PATRIC" id="fig|413882.6.peg.4305"/>
<comment type="catalytic activity">
    <reaction evidence="9 10">
        <text>L-threonyl-[protein] + FAD = FMN-L-threonyl-[protein] + AMP + H(+)</text>
        <dbReference type="Rhea" id="RHEA:36847"/>
        <dbReference type="Rhea" id="RHEA-COMP:11060"/>
        <dbReference type="Rhea" id="RHEA-COMP:11061"/>
        <dbReference type="ChEBI" id="CHEBI:15378"/>
        <dbReference type="ChEBI" id="CHEBI:30013"/>
        <dbReference type="ChEBI" id="CHEBI:57692"/>
        <dbReference type="ChEBI" id="CHEBI:74257"/>
        <dbReference type="ChEBI" id="CHEBI:456215"/>
        <dbReference type="EC" id="2.7.1.180"/>
    </reaction>
</comment>
<comment type="similarity">
    <text evidence="10">Belongs to the ApbE family.</text>
</comment>
<evidence type="ECO:0000256" key="9">
    <source>
        <dbReference type="ARBA" id="ARBA00048540"/>
    </source>
</evidence>
<dbReference type="Gene3D" id="3.10.520.10">
    <property type="entry name" value="ApbE-like domains"/>
    <property type="match status" value="1"/>
</dbReference>
<evidence type="ECO:0000256" key="3">
    <source>
        <dbReference type="ARBA" id="ARBA00022630"/>
    </source>
</evidence>
<dbReference type="SUPFAM" id="SSF143631">
    <property type="entry name" value="ApbE-like"/>
    <property type="match status" value="1"/>
</dbReference>
<dbReference type="EC" id="2.7.1.180" evidence="1 10"/>
<dbReference type="RefSeq" id="WP_047196091.1">
    <property type="nucleotide sequence ID" value="NZ_CP011371.1"/>
</dbReference>
<dbReference type="EMBL" id="CP011371">
    <property type="protein sequence ID" value="AKJ30809.1"/>
    <property type="molecule type" value="Genomic_DNA"/>
</dbReference>
<keyword evidence="13" id="KW-1185">Reference proteome</keyword>
<keyword evidence="3 10" id="KW-0285">Flavoprotein</keyword>
<dbReference type="GO" id="GO:0016740">
    <property type="term" value="F:transferase activity"/>
    <property type="evidence" value="ECO:0007669"/>
    <property type="project" value="UniProtKB-UniRule"/>
</dbReference>
<feature type="binding site" evidence="11">
    <location>
        <position position="184"/>
    </location>
    <ligand>
        <name>Mg(2+)</name>
        <dbReference type="ChEBI" id="CHEBI:18420"/>
    </ligand>
</feature>
<dbReference type="PANTHER" id="PTHR30040">
    <property type="entry name" value="THIAMINE BIOSYNTHESIS LIPOPROTEIN APBE"/>
    <property type="match status" value="1"/>
</dbReference>
<dbReference type="PIRSF" id="PIRSF006268">
    <property type="entry name" value="ApbE"/>
    <property type="match status" value="1"/>
</dbReference>
<keyword evidence="7 10" id="KW-0460">Magnesium</keyword>
<organism evidence="12 13">
    <name type="scientific">Caldimonas brevitalea</name>
    <dbReference type="NCBI Taxonomy" id="413882"/>
    <lineage>
        <taxon>Bacteria</taxon>
        <taxon>Pseudomonadati</taxon>
        <taxon>Pseudomonadota</taxon>
        <taxon>Betaproteobacteria</taxon>
        <taxon>Burkholderiales</taxon>
        <taxon>Sphaerotilaceae</taxon>
        <taxon>Caldimonas</taxon>
    </lineage>
</organism>
<evidence type="ECO:0000256" key="4">
    <source>
        <dbReference type="ARBA" id="ARBA00022679"/>
    </source>
</evidence>
<evidence type="ECO:0000256" key="8">
    <source>
        <dbReference type="ARBA" id="ARBA00031306"/>
    </source>
</evidence>
<keyword evidence="6 10" id="KW-0274">FAD</keyword>
<evidence type="ECO:0000313" key="12">
    <source>
        <dbReference type="EMBL" id="AKJ30809.1"/>
    </source>
</evidence>
<accession>A0A0G3BMZ2</accession>
<dbReference type="Pfam" id="PF02424">
    <property type="entry name" value="ApbE"/>
    <property type="match status" value="1"/>
</dbReference>
<sequence length="343" mass="36797">MDTRSHLPVNRRRRSLMAALPLLVCGLGLGDARAERSVLRDSRLLMGTRVDISVAAANPALARRAINLAWTEMGRLVDMMSHFSATSVVAAINLAAGVQAVQVPAELMRVLKMAQQESVRSRGAFDITVGSIRGWSFDPHQPGMPSGEAVARQLPLVDFRRVVLDEQAGTAFLTQRGMRIDLGGIAKLPILEAGIETLKRNGIASAMINGGGDVAVGGPLEERPWRIGVRDPRAPQRLLGVLPVTEGFVVSSGDYERFFMRHGQRLHHILNPGTGRPTEGLRGVTLVARDLESVNGVGASLMVAGAAAARQRVRREAGLEGLWVKADGTLSMSPGLAHRWVGA</sequence>
<keyword evidence="4 10" id="KW-0808">Transferase</keyword>
<evidence type="ECO:0000313" key="13">
    <source>
        <dbReference type="Proteomes" id="UP000035352"/>
    </source>
</evidence>
<protein>
    <recommendedName>
        <fullName evidence="2 10">FAD:protein FMN transferase</fullName>
        <ecNumber evidence="1 10">2.7.1.180</ecNumber>
    </recommendedName>
    <alternativeName>
        <fullName evidence="8 10">Flavin transferase</fullName>
    </alternativeName>
</protein>
<comment type="cofactor">
    <cofactor evidence="11">
        <name>Mg(2+)</name>
        <dbReference type="ChEBI" id="CHEBI:18420"/>
    </cofactor>
    <cofactor evidence="11">
        <name>Mn(2+)</name>
        <dbReference type="ChEBI" id="CHEBI:29035"/>
    </cofactor>
    <text evidence="11">Magnesium. Can also use manganese.</text>
</comment>
<dbReference type="GO" id="GO:0046872">
    <property type="term" value="F:metal ion binding"/>
    <property type="evidence" value="ECO:0007669"/>
    <property type="project" value="UniProtKB-UniRule"/>
</dbReference>